<evidence type="ECO:0000313" key="1">
    <source>
        <dbReference type="EMBL" id="SVA35251.1"/>
    </source>
</evidence>
<reference evidence="1" key="1">
    <citation type="submission" date="2018-05" db="EMBL/GenBank/DDBJ databases">
        <authorList>
            <person name="Lanie J.A."/>
            <person name="Ng W.-L."/>
            <person name="Kazmierczak K.M."/>
            <person name="Andrzejewski T.M."/>
            <person name="Davidsen T.M."/>
            <person name="Wayne K.J."/>
            <person name="Tettelin H."/>
            <person name="Glass J.I."/>
            <person name="Rusch D."/>
            <person name="Podicherti R."/>
            <person name="Tsui H.-C.T."/>
            <person name="Winkler M.E."/>
        </authorList>
    </citation>
    <scope>NUCLEOTIDE SEQUENCE</scope>
</reference>
<dbReference type="EMBL" id="UINC01007825">
    <property type="protein sequence ID" value="SVA35251.1"/>
    <property type="molecule type" value="Genomic_DNA"/>
</dbReference>
<accession>A0A381V5J0</accession>
<organism evidence="1">
    <name type="scientific">marine metagenome</name>
    <dbReference type="NCBI Taxonomy" id="408172"/>
    <lineage>
        <taxon>unclassified sequences</taxon>
        <taxon>metagenomes</taxon>
        <taxon>ecological metagenomes</taxon>
    </lineage>
</organism>
<sequence length="52" mass="5491">MLTGLTTLGALAGRLRAVRIWDSKKPGNEKGPRPAAVGAPFFAVINSTIKEI</sequence>
<protein>
    <submittedName>
        <fullName evidence="1">Uncharacterized protein</fullName>
    </submittedName>
</protein>
<name>A0A381V5J0_9ZZZZ</name>
<dbReference type="AlphaFoldDB" id="A0A381V5J0"/>
<gene>
    <name evidence="1" type="ORF">METZ01_LOCUS88105</name>
</gene>
<proteinExistence type="predicted"/>